<dbReference type="AlphaFoldDB" id="A0A9W6SMG1"/>
<evidence type="ECO:0000313" key="3">
    <source>
        <dbReference type="Proteomes" id="UP001165079"/>
    </source>
</evidence>
<dbReference type="RefSeq" id="WP_285663657.1">
    <property type="nucleotide sequence ID" value="NZ_BSTX01000002.1"/>
</dbReference>
<evidence type="ECO:0000313" key="2">
    <source>
        <dbReference type="EMBL" id="GLZ78504.1"/>
    </source>
</evidence>
<protein>
    <recommendedName>
        <fullName evidence="1">DUF4097 domain-containing protein</fullName>
    </recommendedName>
</protein>
<dbReference type="Proteomes" id="UP001165079">
    <property type="component" value="Unassembled WGS sequence"/>
</dbReference>
<feature type="domain" description="DUF4097" evidence="1">
    <location>
        <begin position="13"/>
        <end position="204"/>
    </location>
</feature>
<evidence type="ECO:0000259" key="1">
    <source>
        <dbReference type="Pfam" id="PF13349"/>
    </source>
</evidence>
<dbReference type="EMBL" id="BSTX01000002">
    <property type="protein sequence ID" value="GLZ78504.1"/>
    <property type="molecule type" value="Genomic_DNA"/>
</dbReference>
<organism evidence="2 3">
    <name type="scientific">Actinorhabdospora filicis</name>
    <dbReference type="NCBI Taxonomy" id="1785913"/>
    <lineage>
        <taxon>Bacteria</taxon>
        <taxon>Bacillati</taxon>
        <taxon>Actinomycetota</taxon>
        <taxon>Actinomycetes</taxon>
        <taxon>Micromonosporales</taxon>
        <taxon>Micromonosporaceae</taxon>
        <taxon>Actinorhabdospora</taxon>
    </lineage>
</organism>
<gene>
    <name evidence="2" type="ORF">Afil01_33110</name>
</gene>
<comment type="caution">
    <text evidence="2">The sequence shown here is derived from an EMBL/GenBank/DDBJ whole genome shotgun (WGS) entry which is preliminary data.</text>
</comment>
<proteinExistence type="predicted"/>
<dbReference type="Pfam" id="PF13349">
    <property type="entry name" value="DUF4097"/>
    <property type="match status" value="1"/>
</dbReference>
<name>A0A9W6SMG1_9ACTN</name>
<keyword evidence="3" id="KW-1185">Reference proteome</keyword>
<dbReference type="InterPro" id="IPR025164">
    <property type="entry name" value="Toastrack_DUF4097"/>
</dbReference>
<reference evidence="2" key="1">
    <citation type="submission" date="2023-03" db="EMBL/GenBank/DDBJ databases">
        <title>Actinorhabdospora filicis NBRC 111898.</title>
        <authorList>
            <person name="Ichikawa N."/>
            <person name="Sato H."/>
            <person name="Tonouchi N."/>
        </authorList>
    </citation>
    <scope>NUCLEOTIDE SEQUENCE</scope>
    <source>
        <strain evidence="2">NBRC 111898</strain>
    </source>
</reference>
<accession>A0A9W6SMG1</accession>
<sequence length="223" mass="22988">MQKFTATTPITAIIDVPAGRVQVIAADRTDATVEVRPAKASRARDVRAAEQTTVDYGDGRLRVTTTLDGGRILGPSGCVEITVQVPTGSHVTVTSAGAEFRGIGRLGRVDCDGVCGTVKIDEAEDVRLSVLGGDVTVGRLTGPAEITTQHGDVRVISADTGTLTLSTLMGDVTVDTAPGVSATLDASTGHGRIRNALKNTEGTRAVLAIRATTGHGHITARGH</sequence>